<dbReference type="AlphaFoldDB" id="A0A1M7S873"/>
<dbReference type="RefSeq" id="WP_072696263.1">
    <property type="nucleotide sequence ID" value="NZ_FRDI01000003.1"/>
</dbReference>
<name>A0A1M7S873_9BACT</name>
<reference evidence="5 6" key="1">
    <citation type="submission" date="2016-12" db="EMBL/GenBank/DDBJ databases">
        <authorList>
            <person name="Song W.-J."/>
            <person name="Kurnit D.M."/>
        </authorList>
    </citation>
    <scope>NUCLEOTIDE SEQUENCE [LARGE SCALE GENOMIC DNA]</scope>
    <source>
        <strain evidence="5 6">DSM 11393</strain>
    </source>
</reference>
<dbReference type="PROSITE" id="PS50893">
    <property type="entry name" value="ABC_TRANSPORTER_2"/>
    <property type="match status" value="1"/>
</dbReference>
<dbReference type="STRING" id="1121455.SAMN02745728_00556"/>
<dbReference type="CDD" id="cd03225">
    <property type="entry name" value="ABC_cobalt_CbiO_domain1"/>
    <property type="match status" value="1"/>
</dbReference>
<feature type="domain" description="ABC transporter" evidence="4">
    <location>
        <begin position="3"/>
        <end position="220"/>
    </location>
</feature>
<proteinExistence type="predicted"/>
<accession>A0A1M7S873</accession>
<dbReference type="InterPro" id="IPR027417">
    <property type="entry name" value="P-loop_NTPase"/>
</dbReference>
<dbReference type="GO" id="GO:0005524">
    <property type="term" value="F:ATP binding"/>
    <property type="evidence" value="ECO:0007669"/>
    <property type="project" value="UniProtKB-KW"/>
</dbReference>
<dbReference type="SMART" id="SM00382">
    <property type="entry name" value="AAA"/>
    <property type="match status" value="1"/>
</dbReference>
<gene>
    <name evidence="5" type="ORF">SAMN02745728_00556</name>
</gene>
<dbReference type="OrthoDB" id="9809450at2"/>
<sequence length="220" mass="24766">MNLYLLDKIKRIRNSETTLNLDLLTIKAQSIIGIAGHNGSGKSTLMRILAFLDLPDSGSLYFKGQEVTKETILWKLRRQVTLLTQETYLLKRSVSKNLEYGLKIRGTKLSSDAIYEAKCQALEAVGMNPDIYLKRSWQELSGGETQRVALATRLILKPEVLLLDEPTASLDEKSTKLICKAALNSRETDNTTIIIVSHDLNWLKEVSDSVIYLKQGKIQQ</sequence>
<evidence type="ECO:0000313" key="6">
    <source>
        <dbReference type="Proteomes" id="UP000186469"/>
    </source>
</evidence>
<dbReference type="PANTHER" id="PTHR43423:SF1">
    <property type="entry name" value="ABC TRANSPORTER I FAMILY MEMBER 17"/>
    <property type="match status" value="1"/>
</dbReference>
<dbReference type="GO" id="GO:0055085">
    <property type="term" value="P:transmembrane transport"/>
    <property type="evidence" value="ECO:0007669"/>
    <property type="project" value="InterPro"/>
</dbReference>
<evidence type="ECO:0000313" key="5">
    <source>
        <dbReference type="EMBL" id="SHN54585.1"/>
    </source>
</evidence>
<keyword evidence="6" id="KW-1185">Reference proteome</keyword>
<dbReference type="Proteomes" id="UP000186469">
    <property type="component" value="Unassembled WGS sequence"/>
</dbReference>
<protein>
    <submittedName>
        <fullName evidence="5">Tungstate transport system ATP-binding protein</fullName>
    </submittedName>
</protein>
<evidence type="ECO:0000259" key="4">
    <source>
        <dbReference type="PROSITE" id="PS50893"/>
    </source>
</evidence>
<evidence type="ECO:0000256" key="2">
    <source>
        <dbReference type="ARBA" id="ARBA00022741"/>
    </source>
</evidence>
<dbReference type="SUPFAM" id="SSF52540">
    <property type="entry name" value="P-loop containing nucleoside triphosphate hydrolases"/>
    <property type="match status" value="1"/>
</dbReference>
<keyword evidence="2" id="KW-0547">Nucleotide-binding</keyword>
<dbReference type="GO" id="GO:0016020">
    <property type="term" value="C:membrane"/>
    <property type="evidence" value="ECO:0007669"/>
    <property type="project" value="InterPro"/>
</dbReference>
<keyword evidence="1" id="KW-0813">Transport</keyword>
<dbReference type="EMBL" id="FRDI01000003">
    <property type="protein sequence ID" value="SHN54585.1"/>
    <property type="molecule type" value="Genomic_DNA"/>
</dbReference>
<organism evidence="5 6">
    <name type="scientific">Desulfovibrio litoralis DSM 11393</name>
    <dbReference type="NCBI Taxonomy" id="1121455"/>
    <lineage>
        <taxon>Bacteria</taxon>
        <taxon>Pseudomonadati</taxon>
        <taxon>Thermodesulfobacteriota</taxon>
        <taxon>Desulfovibrionia</taxon>
        <taxon>Desulfovibrionales</taxon>
        <taxon>Desulfovibrionaceae</taxon>
        <taxon>Desulfovibrio</taxon>
    </lineage>
</organism>
<dbReference type="PANTHER" id="PTHR43423">
    <property type="entry name" value="ABC TRANSPORTER I FAMILY MEMBER 17"/>
    <property type="match status" value="1"/>
</dbReference>
<keyword evidence="3 5" id="KW-0067">ATP-binding</keyword>
<evidence type="ECO:0000256" key="3">
    <source>
        <dbReference type="ARBA" id="ARBA00022840"/>
    </source>
</evidence>
<dbReference type="InterPro" id="IPR015856">
    <property type="entry name" value="ABC_transpr_CbiO/EcfA_su"/>
</dbReference>
<dbReference type="InterPro" id="IPR003439">
    <property type="entry name" value="ABC_transporter-like_ATP-bd"/>
</dbReference>
<dbReference type="GO" id="GO:0016887">
    <property type="term" value="F:ATP hydrolysis activity"/>
    <property type="evidence" value="ECO:0007669"/>
    <property type="project" value="InterPro"/>
</dbReference>
<dbReference type="Gene3D" id="3.40.50.300">
    <property type="entry name" value="P-loop containing nucleotide triphosphate hydrolases"/>
    <property type="match status" value="1"/>
</dbReference>
<dbReference type="Pfam" id="PF00005">
    <property type="entry name" value="ABC_tran"/>
    <property type="match status" value="1"/>
</dbReference>
<evidence type="ECO:0000256" key="1">
    <source>
        <dbReference type="ARBA" id="ARBA00022448"/>
    </source>
</evidence>
<dbReference type="InterPro" id="IPR003593">
    <property type="entry name" value="AAA+_ATPase"/>
</dbReference>